<dbReference type="AlphaFoldDB" id="A0A520S336"/>
<dbReference type="Proteomes" id="UP000316199">
    <property type="component" value="Unassembled WGS sequence"/>
</dbReference>
<dbReference type="EMBL" id="SHAG01000007">
    <property type="protein sequence ID" value="RZO76861.1"/>
    <property type="molecule type" value="Genomic_DNA"/>
</dbReference>
<protein>
    <submittedName>
        <fullName evidence="2">Uncharacterized protein</fullName>
    </submittedName>
</protein>
<evidence type="ECO:0000256" key="1">
    <source>
        <dbReference type="SAM" id="Phobius"/>
    </source>
</evidence>
<reference evidence="2 3" key="1">
    <citation type="submission" date="2019-02" db="EMBL/GenBank/DDBJ databases">
        <title>Prokaryotic population dynamics and viral predation in marine succession experiment using metagenomics: the confinement effect.</title>
        <authorList>
            <person name="Haro-Moreno J.M."/>
            <person name="Rodriguez-Valera F."/>
            <person name="Lopez-Perez M."/>
        </authorList>
    </citation>
    <scope>NUCLEOTIDE SEQUENCE [LARGE SCALE GENOMIC DNA]</scope>
    <source>
        <strain evidence="2">MED-G157</strain>
    </source>
</reference>
<feature type="transmembrane region" description="Helical" evidence="1">
    <location>
        <begin position="12"/>
        <end position="31"/>
    </location>
</feature>
<keyword evidence="1" id="KW-1133">Transmembrane helix</keyword>
<proteinExistence type="predicted"/>
<accession>A0A520S336</accession>
<keyword evidence="1" id="KW-0812">Transmembrane</keyword>
<organism evidence="2 3">
    <name type="scientific">OM182 bacterium</name>
    <dbReference type="NCBI Taxonomy" id="2510334"/>
    <lineage>
        <taxon>Bacteria</taxon>
        <taxon>Pseudomonadati</taxon>
        <taxon>Pseudomonadota</taxon>
        <taxon>Gammaproteobacteria</taxon>
        <taxon>OMG group</taxon>
        <taxon>OM182 clade</taxon>
    </lineage>
</organism>
<sequence>MNIENAVNTVTSVANGVIALGLSLVTVALVVDILFPGTTNIVAGVTGLVEQFTSGGLVGLIALVIFVAIAGRS</sequence>
<name>A0A520S336_9GAMM</name>
<keyword evidence="1" id="KW-0472">Membrane</keyword>
<evidence type="ECO:0000313" key="2">
    <source>
        <dbReference type="EMBL" id="RZO76861.1"/>
    </source>
</evidence>
<evidence type="ECO:0000313" key="3">
    <source>
        <dbReference type="Proteomes" id="UP000316199"/>
    </source>
</evidence>
<comment type="caution">
    <text evidence="2">The sequence shown here is derived from an EMBL/GenBank/DDBJ whole genome shotgun (WGS) entry which is preliminary data.</text>
</comment>
<feature type="transmembrane region" description="Helical" evidence="1">
    <location>
        <begin position="51"/>
        <end position="71"/>
    </location>
</feature>
<gene>
    <name evidence="2" type="ORF">EVA68_03190</name>
</gene>